<feature type="transmembrane region" description="Helical" evidence="1">
    <location>
        <begin position="89"/>
        <end position="110"/>
    </location>
</feature>
<accession>A0ABW3WLT9</accession>
<sequence length="117" mass="13347">MATYIVIVAIDVIFIENFITEGLINIMIIGSLFVVISVMLFFVELINRDEILEIQNSLIFWISIGVLLFNIGFIPIIIIAEFIAYRGVFSYIILTLNIIMSLCFITGFLVSKKEFNN</sequence>
<keyword evidence="1" id="KW-0472">Membrane</keyword>
<feature type="transmembrane region" description="Helical" evidence="1">
    <location>
        <begin position="58"/>
        <end position="83"/>
    </location>
</feature>
<reference evidence="3" key="1">
    <citation type="journal article" date="2019" name="Int. J. Syst. Evol. Microbiol.">
        <title>The Global Catalogue of Microorganisms (GCM) 10K type strain sequencing project: providing services to taxonomists for standard genome sequencing and annotation.</title>
        <authorList>
            <consortium name="The Broad Institute Genomics Platform"/>
            <consortium name="The Broad Institute Genome Sequencing Center for Infectious Disease"/>
            <person name="Wu L."/>
            <person name="Ma J."/>
        </authorList>
    </citation>
    <scope>NUCLEOTIDE SEQUENCE [LARGE SCALE GENOMIC DNA]</scope>
    <source>
        <strain evidence="3">CCUG 62221</strain>
    </source>
</reference>
<keyword evidence="1" id="KW-1133">Transmembrane helix</keyword>
<dbReference type="EMBL" id="JBHTMV010000003">
    <property type="protein sequence ID" value="MFD1292872.1"/>
    <property type="molecule type" value="Genomic_DNA"/>
</dbReference>
<proteinExistence type="predicted"/>
<keyword evidence="1" id="KW-0812">Transmembrane</keyword>
<evidence type="ECO:0000313" key="3">
    <source>
        <dbReference type="Proteomes" id="UP001597241"/>
    </source>
</evidence>
<protein>
    <submittedName>
        <fullName evidence="2">Uncharacterized protein</fullName>
    </submittedName>
</protein>
<organism evidence="2 3">
    <name type="scientific">Lutibacter holmesii</name>
    <dbReference type="NCBI Taxonomy" id="1137985"/>
    <lineage>
        <taxon>Bacteria</taxon>
        <taxon>Pseudomonadati</taxon>
        <taxon>Bacteroidota</taxon>
        <taxon>Flavobacteriia</taxon>
        <taxon>Flavobacteriales</taxon>
        <taxon>Flavobacteriaceae</taxon>
        <taxon>Lutibacter</taxon>
    </lineage>
</organism>
<comment type="caution">
    <text evidence="2">The sequence shown here is derived from an EMBL/GenBank/DDBJ whole genome shotgun (WGS) entry which is preliminary data.</text>
</comment>
<feature type="transmembrane region" description="Helical" evidence="1">
    <location>
        <begin position="23"/>
        <end position="46"/>
    </location>
</feature>
<evidence type="ECO:0000313" key="2">
    <source>
        <dbReference type="EMBL" id="MFD1292872.1"/>
    </source>
</evidence>
<gene>
    <name evidence="2" type="ORF">ACFQ5N_03395</name>
</gene>
<dbReference type="Proteomes" id="UP001597241">
    <property type="component" value="Unassembled WGS sequence"/>
</dbReference>
<keyword evidence="3" id="KW-1185">Reference proteome</keyword>
<evidence type="ECO:0000256" key="1">
    <source>
        <dbReference type="SAM" id="Phobius"/>
    </source>
</evidence>
<name>A0ABW3WLT9_9FLAO</name>